<feature type="region of interest" description="Disordered" evidence="1">
    <location>
        <begin position="1"/>
        <end position="57"/>
    </location>
</feature>
<dbReference type="EMBL" id="AP021874">
    <property type="protein sequence ID" value="BBO70844.1"/>
    <property type="molecule type" value="Genomic_DNA"/>
</dbReference>
<evidence type="ECO:0000313" key="3">
    <source>
        <dbReference type="Proteomes" id="UP000427906"/>
    </source>
</evidence>
<sequence length="57" mass="6339">MLNRLRKRIKGKNNVNTTTPSEMTVVTGRQQSPWRQKEALSGGGKTGPAAKDIENMR</sequence>
<evidence type="ECO:0000256" key="1">
    <source>
        <dbReference type="SAM" id="MobiDB-lite"/>
    </source>
</evidence>
<proteinExistence type="predicted"/>
<reference evidence="2 3" key="1">
    <citation type="submission" date="2019-11" db="EMBL/GenBank/DDBJ databases">
        <title>Comparative genomics of hydrocarbon-degrading Desulfosarcina strains.</title>
        <authorList>
            <person name="Watanabe M."/>
            <person name="Kojima H."/>
            <person name="Fukui M."/>
        </authorList>
    </citation>
    <scope>NUCLEOTIDE SEQUENCE [LARGE SCALE GENOMIC DNA]</scope>
    <source>
        <strain evidence="2 3">PL12</strain>
    </source>
</reference>
<dbReference type="AlphaFoldDB" id="A0A5K7YX35"/>
<dbReference type="Proteomes" id="UP000427906">
    <property type="component" value="Chromosome"/>
</dbReference>
<accession>A0A5K7YX35</accession>
<gene>
    <name evidence="2" type="ORF">DSCA_47740</name>
</gene>
<keyword evidence="3" id="KW-1185">Reference proteome</keyword>
<protein>
    <submittedName>
        <fullName evidence="2">Uncharacterized protein</fullName>
    </submittedName>
</protein>
<feature type="compositionally biased region" description="Polar residues" evidence="1">
    <location>
        <begin position="13"/>
        <end position="34"/>
    </location>
</feature>
<organism evidence="2 3">
    <name type="scientific">Desulfosarcina alkanivorans</name>
    <dbReference type="NCBI Taxonomy" id="571177"/>
    <lineage>
        <taxon>Bacteria</taxon>
        <taxon>Pseudomonadati</taxon>
        <taxon>Thermodesulfobacteriota</taxon>
        <taxon>Desulfobacteria</taxon>
        <taxon>Desulfobacterales</taxon>
        <taxon>Desulfosarcinaceae</taxon>
        <taxon>Desulfosarcina</taxon>
    </lineage>
</organism>
<dbReference type="KEGG" id="dalk:DSCA_47740"/>
<evidence type="ECO:0000313" key="2">
    <source>
        <dbReference type="EMBL" id="BBO70844.1"/>
    </source>
</evidence>
<name>A0A5K7YX35_9BACT</name>
<feature type="compositionally biased region" description="Basic residues" evidence="1">
    <location>
        <begin position="1"/>
        <end position="11"/>
    </location>
</feature>